<dbReference type="EMBL" id="JBHRTA010000034">
    <property type="protein sequence ID" value="MFC3198177.1"/>
    <property type="molecule type" value="Genomic_DNA"/>
</dbReference>
<keyword evidence="3" id="KW-1185">Reference proteome</keyword>
<name>A0ABV7JSC3_9SPHI</name>
<dbReference type="RefSeq" id="WP_379022583.1">
    <property type="nucleotide sequence ID" value="NZ_JBHRTA010000034.1"/>
</dbReference>
<dbReference type="Proteomes" id="UP001595526">
    <property type="component" value="Unassembled WGS sequence"/>
</dbReference>
<evidence type="ECO:0008006" key="4">
    <source>
        <dbReference type="Google" id="ProtNLM"/>
    </source>
</evidence>
<feature type="non-terminal residue" evidence="2">
    <location>
        <position position="339"/>
    </location>
</feature>
<feature type="region of interest" description="Disordered" evidence="1">
    <location>
        <begin position="315"/>
        <end position="339"/>
    </location>
</feature>
<gene>
    <name evidence="2" type="ORF">ACFOET_11200</name>
</gene>
<sequence>MKDQDGDGDIEECSYGKRLAPINYATFDKLVTCGVDQVGNAVETASQSFVLYSESSILNNEPIVGYDKVTVYTQSKELNGYTEYEYNNTISASPNFANGSFNARPAGIPNLIRLGNGLLIKHIDYVHETSTNLFRKAKETINNYASLPTITHVGLRLMRSLSGSCVSYAGKGVSYLQYPAFQSSWNQLSSQTVVEYPLVNEGFSTTTEYVYEQGEPEHYLPIQTKVLGSDGSITSSILVYPTDYANASGAIYEMQQKNLLLPIERVQYKEVGTTRTILSGSITTYKPGGQGLVDQVLELETVSPVPLASFKFSNRSTAGQLPPSAGGPANYSADTRYKP</sequence>
<comment type="caution">
    <text evidence="2">The sequence shown here is derived from an EMBL/GenBank/DDBJ whole genome shotgun (WGS) entry which is preliminary data.</text>
</comment>
<evidence type="ECO:0000256" key="1">
    <source>
        <dbReference type="SAM" id="MobiDB-lite"/>
    </source>
</evidence>
<proteinExistence type="predicted"/>
<organism evidence="2 3">
    <name type="scientific">Parapedobacter deserti</name>
    <dbReference type="NCBI Taxonomy" id="1912957"/>
    <lineage>
        <taxon>Bacteria</taxon>
        <taxon>Pseudomonadati</taxon>
        <taxon>Bacteroidota</taxon>
        <taxon>Sphingobacteriia</taxon>
        <taxon>Sphingobacteriales</taxon>
        <taxon>Sphingobacteriaceae</taxon>
        <taxon>Parapedobacter</taxon>
    </lineage>
</organism>
<accession>A0ABV7JSC3</accession>
<reference evidence="3" key="1">
    <citation type="journal article" date="2019" name="Int. J. Syst. Evol. Microbiol.">
        <title>The Global Catalogue of Microorganisms (GCM) 10K type strain sequencing project: providing services to taxonomists for standard genome sequencing and annotation.</title>
        <authorList>
            <consortium name="The Broad Institute Genomics Platform"/>
            <consortium name="The Broad Institute Genome Sequencing Center for Infectious Disease"/>
            <person name="Wu L."/>
            <person name="Ma J."/>
        </authorList>
    </citation>
    <scope>NUCLEOTIDE SEQUENCE [LARGE SCALE GENOMIC DNA]</scope>
    <source>
        <strain evidence="3">KCTC 52416</strain>
    </source>
</reference>
<protein>
    <recommendedName>
        <fullName evidence="4">Insecticide toxin TcdB middle/N-terminal domain-containing protein</fullName>
    </recommendedName>
</protein>
<evidence type="ECO:0000313" key="2">
    <source>
        <dbReference type="EMBL" id="MFC3198177.1"/>
    </source>
</evidence>
<evidence type="ECO:0000313" key="3">
    <source>
        <dbReference type="Proteomes" id="UP001595526"/>
    </source>
</evidence>